<dbReference type="PANTHER" id="PTHR18945">
    <property type="entry name" value="NEUROTRANSMITTER GATED ION CHANNEL"/>
    <property type="match status" value="1"/>
</dbReference>
<keyword evidence="8 13" id="KW-0406">Ion transport</keyword>
<sequence length="372" mass="44052">MVEFILKNCIRKYIWVPDVFFVNEKSSFRHTVTMMNTMVRLYPDGNVFYSIRITMKLVCPMQMHKYPLDEQNCSLIMESYSHSDDEMTLYLMSNEALGVNSIDNSINGLKDLRPGLYHRYIYFIFCSNLSSPFQFWLRRRITYFLLQSYVPCTLITILSWVSFWINYEATAARVSLGITTVMTMTTIYTHVSAGMPKIPDLKALDVYMLACFVFVFMALLEYAVVNYSFYGRRRMLSRQRHSQMLEKSEESHDYSNSYGSRIRTCRDSSAGERTLRQRSVPNGDVPQLTVPKFLKNMSSKFFFINVSRFWNSIKLYRRDAKRLRRFKALSVCDIKDVSVIDEFSRRAFPISFIVFNIIYWTYYKTDWSKLSW</sequence>
<feature type="transmembrane region" description="Helical" evidence="13">
    <location>
        <begin position="207"/>
        <end position="230"/>
    </location>
</feature>
<dbReference type="InterPro" id="IPR006202">
    <property type="entry name" value="Neur_chan_lig-bd"/>
</dbReference>
<feature type="transmembrane region" description="Helical" evidence="13">
    <location>
        <begin position="347"/>
        <end position="363"/>
    </location>
</feature>
<evidence type="ECO:0000256" key="4">
    <source>
        <dbReference type="ARBA" id="ARBA00022475"/>
    </source>
</evidence>
<proteinExistence type="inferred from homology"/>
<keyword evidence="4" id="KW-1003">Cell membrane</keyword>
<dbReference type="Pfam" id="PF02932">
    <property type="entry name" value="Neur_chan_memb"/>
    <property type="match status" value="1"/>
</dbReference>
<dbReference type="SUPFAM" id="SSF63712">
    <property type="entry name" value="Nicotinic receptor ligand binding domain-like"/>
    <property type="match status" value="1"/>
</dbReference>
<dbReference type="InterPro" id="IPR036734">
    <property type="entry name" value="Neur_chan_lig-bd_sf"/>
</dbReference>
<dbReference type="PRINTS" id="PR00252">
    <property type="entry name" value="NRIONCHANNEL"/>
</dbReference>
<evidence type="ECO:0000256" key="9">
    <source>
        <dbReference type="ARBA" id="ARBA00023136"/>
    </source>
</evidence>
<dbReference type="Proteomes" id="UP000011014">
    <property type="component" value="Unassembled WGS sequence"/>
</dbReference>
<evidence type="ECO:0000256" key="11">
    <source>
        <dbReference type="ARBA" id="ARBA00023214"/>
    </source>
</evidence>
<evidence type="ECO:0000256" key="8">
    <source>
        <dbReference type="ARBA" id="ARBA00023065"/>
    </source>
</evidence>
<evidence type="ECO:0000256" key="13">
    <source>
        <dbReference type="RuleBase" id="RU000687"/>
    </source>
</evidence>
<feature type="domain" description="Neurotransmitter-gated ion-channel transmembrane" evidence="15">
    <location>
        <begin position="149"/>
        <end position="360"/>
    </location>
</feature>
<evidence type="ECO:0000256" key="1">
    <source>
        <dbReference type="ARBA" id="ARBA00004141"/>
    </source>
</evidence>
<dbReference type="GO" id="GO:0005886">
    <property type="term" value="C:plasma membrane"/>
    <property type="evidence" value="ECO:0007669"/>
    <property type="project" value="UniProtKB-SubCell"/>
</dbReference>
<keyword evidence="9 13" id="KW-0472">Membrane</keyword>
<evidence type="ECO:0000256" key="12">
    <source>
        <dbReference type="ARBA" id="ARBA00023303"/>
    </source>
</evidence>
<dbReference type="Pfam" id="PF02931">
    <property type="entry name" value="Neur_chan_LBD"/>
    <property type="match status" value="1"/>
</dbReference>
<dbReference type="InterPro" id="IPR006029">
    <property type="entry name" value="Neurotrans-gated_channel_TM"/>
</dbReference>
<keyword evidence="12 13" id="KW-0407">Ion channel</keyword>
<feature type="transmembrane region" description="Helical" evidence="13">
    <location>
        <begin position="174"/>
        <end position="195"/>
    </location>
</feature>
<dbReference type="GO" id="GO:0005254">
    <property type="term" value="F:chloride channel activity"/>
    <property type="evidence" value="ECO:0007669"/>
    <property type="project" value="UniProtKB-KW"/>
</dbReference>
<evidence type="ECO:0000256" key="2">
    <source>
        <dbReference type="ARBA" id="ARBA00004236"/>
    </source>
</evidence>
<dbReference type="GO" id="GO:0004888">
    <property type="term" value="F:transmembrane signaling receptor activity"/>
    <property type="evidence" value="ECO:0007669"/>
    <property type="project" value="InterPro"/>
</dbReference>
<dbReference type="InterPro" id="IPR036719">
    <property type="entry name" value="Neuro-gated_channel_TM_sf"/>
</dbReference>
<dbReference type="GO" id="GO:0005230">
    <property type="term" value="F:extracellular ligand-gated monoatomic ion channel activity"/>
    <property type="evidence" value="ECO:0007669"/>
    <property type="project" value="InterPro"/>
</dbReference>
<dbReference type="GO" id="GO:0034707">
    <property type="term" value="C:chloride channel complex"/>
    <property type="evidence" value="ECO:0007669"/>
    <property type="project" value="UniProtKB-KW"/>
</dbReference>
<reference evidence="16" key="1">
    <citation type="journal article" date="2010" name="Science">
        <title>Plasticity of animal genome architecture unmasked by rapid evolution of a pelagic tunicate.</title>
        <authorList>
            <person name="Denoeud F."/>
            <person name="Henriet S."/>
            <person name="Mungpakdee S."/>
            <person name="Aury J.M."/>
            <person name="Da Silva C."/>
            <person name="Brinkmann H."/>
            <person name="Mikhaleva J."/>
            <person name="Olsen L.C."/>
            <person name="Jubin C."/>
            <person name="Canestro C."/>
            <person name="Bouquet J.M."/>
            <person name="Danks G."/>
            <person name="Poulain J."/>
            <person name="Campsteijn C."/>
            <person name="Adamski M."/>
            <person name="Cross I."/>
            <person name="Yadetie F."/>
            <person name="Muffato M."/>
            <person name="Louis A."/>
            <person name="Butcher S."/>
            <person name="Tsagkogeorga G."/>
            <person name="Konrad A."/>
            <person name="Singh S."/>
            <person name="Jensen M.F."/>
            <person name="Cong E.H."/>
            <person name="Eikeseth-Otteraa H."/>
            <person name="Noel B."/>
            <person name="Anthouard V."/>
            <person name="Porcel B.M."/>
            <person name="Kachouri-Lafond R."/>
            <person name="Nishino A."/>
            <person name="Ugolini M."/>
            <person name="Chourrout P."/>
            <person name="Nishida H."/>
            <person name="Aasland R."/>
            <person name="Huzurbazar S."/>
            <person name="Westhof E."/>
            <person name="Delsuc F."/>
            <person name="Lehrach H."/>
            <person name="Reinhardt R."/>
            <person name="Weissenbach J."/>
            <person name="Roy S.W."/>
            <person name="Artiguenave F."/>
            <person name="Postlethwait J.H."/>
            <person name="Manak J.R."/>
            <person name="Thompson E.M."/>
            <person name="Jaillon O."/>
            <person name="Du Pasquier L."/>
            <person name="Boudinot P."/>
            <person name="Liberles D.A."/>
            <person name="Volff J.N."/>
            <person name="Philippe H."/>
            <person name="Lenhard B."/>
            <person name="Roest Crollius H."/>
            <person name="Wincker P."/>
            <person name="Chourrout D."/>
        </authorList>
    </citation>
    <scope>NUCLEOTIDE SEQUENCE [LARGE SCALE GENOMIC DNA]</scope>
</reference>
<dbReference type="PRINTS" id="PR00253">
    <property type="entry name" value="GABAARECEPTR"/>
</dbReference>
<keyword evidence="11" id="KW-0868">Chloride</keyword>
<feature type="domain" description="Neurotransmitter-gated ion-channel ligand-binding" evidence="14">
    <location>
        <begin position="12"/>
        <end position="114"/>
    </location>
</feature>
<name>E4YY85_OIKDI</name>
<accession>E4YY85</accession>
<feature type="transmembrane region" description="Helical" evidence="13">
    <location>
        <begin position="143"/>
        <end position="167"/>
    </location>
</feature>
<keyword evidence="10" id="KW-0869">Chloride channel</keyword>
<comment type="similarity">
    <text evidence="13">Belongs to the ligand-gated ion channel (TC 1.A.9) family.</text>
</comment>
<evidence type="ECO:0000256" key="3">
    <source>
        <dbReference type="ARBA" id="ARBA00022448"/>
    </source>
</evidence>
<evidence type="ECO:0000256" key="7">
    <source>
        <dbReference type="ARBA" id="ARBA00022989"/>
    </source>
</evidence>
<keyword evidence="3 13" id="KW-0813">Transport</keyword>
<protein>
    <submittedName>
        <fullName evidence="16">Uncharacterized protein</fullName>
    </submittedName>
</protein>
<keyword evidence="7 13" id="KW-1133">Transmembrane helix</keyword>
<evidence type="ECO:0000256" key="6">
    <source>
        <dbReference type="ARBA" id="ARBA00022729"/>
    </source>
</evidence>
<keyword evidence="5 13" id="KW-0812">Transmembrane</keyword>
<dbReference type="CDD" id="cd19049">
    <property type="entry name" value="LGIC_TM_anion"/>
    <property type="match status" value="1"/>
</dbReference>
<comment type="subcellular location">
    <subcellularLocation>
        <location evidence="2">Cell membrane</location>
    </subcellularLocation>
    <subcellularLocation>
        <location evidence="1">Membrane</location>
        <topology evidence="1">Multi-pass membrane protein</topology>
    </subcellularLocation>
</comment>
<evidence type="ECO:0000259" key="15">
    <source>
        <dbReference type="Pfam" id="PF02932"/>
    </source>
</evidence>
<keyword evidence="6" id="KW-0732">Signal</keyword>
<dbReference type="InterPro" id="IPR006201">
    <property type="entry name" value="Neur_channel"/>
</dbReference>
<evidence type="ECO:0000313" key="16">
    <source>
        <dbReference type="EMBL" id="CBY40413.1"/>
    </source>
</evidence>
<dbReference type="EMBL" id="FN655918">
    <property type="protein sequence ID" value="CBY40413.1"/>
    <property type="molecule type" value="Genomic_DNA"/>
</dbReference>
<dbReference type="Gene3D" id="1.20.58.390">
    <property type="entry name" value="Neurotransmitter-gated ion-channel transmembrane domain"/>
    <property type="match status" value="1"/>
</dbReference>
<dbReference type="SUPFAM" id="SSF90112">
    <property type="entry name" value="Neurotransmitter-gated ion-channel transmembrane pore"/>
    <property type="match status" value="1"/>
</dbReference>
<dbReference type="NCBIfam" id="TIGR00860">
    <property type="entry name" value="LIC"/>
    <property type="match status" value="1"/>
</dbReference>
<dbReference type="InterPro" id="IPR006028">
    <property type="entry name" value="GABAA/Glycine_rcpt"/>
</dbReference>
<dbReference type="InterPro" id="IPR038050">
    <property type="entry name" value="Neuro_actylchol_rec"/>
</dbReference>
<dbReference type="InterPro" id="IPR018000">
    <property type="entry name" value="Neurotransmitter_ion_chnl_CS"/>
</dbReference>
<evidence type="ECO:0000256" key="10">
    <source>
        <dbReference type="ARBA" id="ARBA00023173"/>
    </source>
</evidence>
<evidence type="ECO:0000259" key="14">
    <source>
        <dbReference type="Pfam" id="PF02931"/>
    </source>
</evidence>
<organism evidence="16">
    <name type="scientific">Oikopleura dioica</name>
    <name type="common">Tunicate</name>
    <dbReference type="NCBI Taxonomy" id="34765"/>
    <lineage>
        <taxon>Eukaryota</taxon>
        <taxon>Metazoa</taxon>
        <taxon>Chordata</taxon>
        <taxon>Tunicata</taxon>
        <taxon>Appendicularia</taxon>
        <taxon>Copelata</taxon>
        <taxon>Oikopleuridae</taxon>
        <taxon>Oikopleura</taxon>
    </lineage>
</organism>
<dbReference type="PROSITE" id="PS00236">
    <property type="entry name" value="NEUROTR_ION_CHANNEL"/>
    <property type="match status" value="1"/>
</dbReference>
<dbReference type="Gene3D" id="2.70.170.10">
    <property type="entry name" value="Neurotransmitter-gated ion-channel ligand-binding domain"/>
    <property type="match status" value="1"/>
</dbReference>
<dbReference type="AlphaFoldDB" id="E4YY85"/>
<evidence type="ECO:0000256" key="5">
    <source>
        <dbReference type="ARBA" id="ARBA00022692"/>
    </source>
</evidence>
<gene>
    <name evidence="16" type="ORF">GSOID_T00022421001</name>
</gene>